<dbReference type="Gramene" id="KZM82878">
    <property type="protein sequence ID" value="KZM82878"/>
    <property type="gene ID" value="DCAR_030447"/>
</dbReference>
<dbReference type="AlphaFoldDB" id="A0A175YI52"/>
<protein>
    <submittedName>
        <fullName evidence="1">Uncharacterized protein</fullName>
    </submittedName>
</protein>
<name>A0A175YI52_DAUCS</name>
<organism evidence="1">
    <name type="scientific">Daucus carota subsp. sativus</name>
    <name type="common">Carrot</name>
    <dbReference type="NCBI Taxonomy" id="79200"/>
    <lineage>
        <taxon>Eukaryota</taxon>
        <taxon>Viridiplantae</taxon>
        <taxon>Streptophyta</taxon>
        <taxon>Embryophyta</taxon>
        <taxon>Tracheophyta</taxon>
        <taxon>Spermatophyta</taxon>
        <taxon>Magnoliopsida</taxon>
        <taxon>eudicotyledons</taxon>
        <taxon>Gunneridae</taxon>
        <taxon>Pentapetalae</taxon>
        <taxon>asterids</taxon>
        <taxon>campanulids</taxon>
        <taxon>Apiales</taxon>
        <taxon>Apiaceae</taxon>
        <taxon>Apioideae</taxon>
        <taxon>Scandiceae</taxon>
        <taxon>Daucinae</taxon>
        <taxon>Daucus</taxon>
        <taxon>Daucus sect. Daucus</taxon>
    </lineage>
</organism>
<evidence type="ECO:0000313" key="3">
    <source>
        <dbReference type="Proteomes" id="UP000077755"/>
    </source>
</evidence>
<dbReference type="PANTHER" id="PTHR34452">
    <property type="entry name" value="MYOSIN HEAVY CHAIN-RELATED PROTEIN"/>
    <property type="match status" value="1"/>
</dbReference>
<keyword evidence="3" id="KW-1185">Reference proteome</keyword>
<gene>
    <name evidence="1" type="ORF">DCAR_030447</name>
    <name evidence="2" type="ORF">DCAR_0935371</name>
</gene>
<proteinExistence type="predicted"/>
<reference evidence="1" key="1">
    <citation type="journal article" date="2016" name="Nat. Genet.">
        <title>A high-quality carrot genome assembly provides new insights into carotenoid accumulation and asterid genome evolution.</title>
        <authorList>
            <person name="Iorizzo M."/>
            <person name="Ellison S."/>
            <person name="Senalik D."/>
            <person name="Zeng P."/>
            <person name="Satapoomin P."/>
            <person name="Huang J."/>
            <person name="Bowman M."/>
            <person name="Iovene M."/>
            <person name="Sanseverino W."/>
            <person name="Cavagnaro P."/>
            <person name="Yildiz M."/>
            <person name="Macko-Podgorni A."/>
            <person name="Moranska E."/>
            <person name="Grzebelus E."/>
            <person name="Grzebelus D."/>
            <person name="Ashrafi H."/>
            <person name="Zheng Z."/>
            <person name="Cheng S."/>
            <person name="Spooner D."/>
            <person name="Van Deynze A."/>
            <person name="Simon P."/>
        </authorList>
    </citation>
    <scope>NUCLEOTIDE SEQUENCE [LARGE SCALE GENOMIC DNA]</scope>
    <source>
        <tissue evidence="1">Leaf</tissue>
    </source>
</reference>
<dbReference type="PANTHER" id="PTHR34452:SF1">
    <property type="entry name" value="SPORULATION-SPECIFIC PROTEIN"/>
    <property type="match status" value="1"/>
</dbReference>
<evidence type="ECO:0000313" key="1">
    <source>
        <dbReference type="EMBL" id="KZM82878.1"/>
    </source>
</evidence>
<dbReference type="Proteomes" id="UP000077755">
    <property type="component" value="Chromosome 9"/>
</dbReference>
<dbReference type="EMBL" id="LNRQ01000009">
    <property type="protein sequence ID" value="KZM82878.1"/>
    <property type="molecule type" value="Genomic_DNA"/>
</dbReference>
<sequence>MEIKRELVDRLSVADKIEPILLDGQVALTHKDCQEEPVEESTRPTGLSCQLAEIHEHVVAAEVQLKFVKTEYESLIEKLVLQFKQVRGCHEELQKVHFDMESPLNRSLATETHQSNENAELMTTVHWLRSELEASVIEIRVLSESISVLMPRLEEFKRKTVILEAELDHDSRVHNEFNYKLEIAGEEICELIFCNTELEIIIIVLKDKPDGQKGHIALMEKSSVESFKDRIRLMKLDKSCLNRFLEHKNSKTCMFT</sequence>
<reference evidence="2" key="2">
    <citation type="submission" date="2022-03" db="EMBL/GenBank/DDBJ databases">
        <title>Draft title - Genomic analysis of global carrot germplasm unveils the trajectory of domestication and the origin of high carotenoid orange carrot.</title>
        <authorList>
            <person name="Iorizzo M."/>
            <person name="Ellison S."/>
            <person name="Senalik D."/>
            <person name="Macko-Podgorni A."/>
            <person name="Grzebelus D."/>
            <person name="Bostan H."/>
            <person name="Rolling W."/>
            <person name="Curaba J."/>
            <person name="Simon P."/>
        </authorList>
    </citation>
    <scope>NUCLEOTIDE SEQUENCE</scope>
    <source>
        <tissue evidence="2">Leaf</tissue>
    </source>
</reference>
<accession>A0A175YI52</accession>
<evidence type="ECO:0000313" key="2">
    <source>
        <dbReference type="EMBL" id="WOH15825.1"/>
    </source>
</evidence>
<dbReference type="EMBL" id="CP093351">
    <property type="protein sequence ID" value="WOH15825.1"/>
    <property type="molecule type" value="Genomic_DNA"/>
</dbReference>